<protein>
    <submittedName>
        <fullName evidence="8">ABC transporter, ATP-binding domain-containing protein</fullName>
    </submittedName>
</protein>
<evidence type="ECO:0000259" key="7">
    <source>
        <dbReference type="PROSITE" id="PS50893"/>
    </source>
</evidence>
<feature type="compositionally biased region" description="Basic and acidic residues" evidence="5">
    <location>
        <begin position="832"/>
        <end position="852"/>
    </location>
</feature>
<evidence type="ECO:0000256" key="5">
    <source>
        <dbReference type="SAM" id="MobiDB-lite"/>
    </source>
</evidence>
<evidence type="ECO:0000256" key="2">
    <source>
        <dbReference type="ARBA" id="ARBA00022741"/>
    </source>
</evidence>
<dbReference type="VEuPathDB" id="ToxoDB:BESB_059800"/>
<dbReference type="InterPro" id="IPR050611">
    <property type="entry name" value="ABCF"/>
</dbReference>
<organism evidence="8 9">
    <name type="scientific">Besnoitia besnoiti</name>
    <name type="common">Apicomplexan protozoan</name>
    <dbReference type="NCBI Taxonomy" id="94643"/>
    <lineage>
        <taxon>Eukaryota</taxon>
        <taxon>Sar</taxon>
        <taxon>Alveolata</taxon>
        <taxon>Apicomplexa</taxon>
        <taxon>Conoidasida</taxon>
        <taxon>Coccidia</taxon>
        <taxon>Eucoccidiorida</taxon>
        <taxon>Eimeriorina</taxon>
        <taxon>Sarcocystidae</taxon>
        <taxon>Besnoitia</taxon>
    </lineage>
</organism>
<dbReference type="Proteomes" id="UP000224006">
    <property type="component" value="Chromosome V"/>
</dbReference>
<keyword evidence="1" id="KW-0677">Repeat</keyword>
<feature type="region of interest" description="Disordered" evidence="5">
    <location>
        <begin position="828"/>
        <end position="873"/>
    </location>
</feature>
<dbReference type="SUPFAM" id="SSF52540">
    <property type="entry name" value="P-loop containing nucleoside triphosphate hydrolases"/>
    <property type="match status" value="2"/>
</dbReference>
<feature type="compositionally biased region" description="Low complexity" evidence="5">
    <location>
        <begin position="1256"/>
        <end position="1270"/>
    </location>
</feature>
<dbReference type="OrthoDB" id="348546at2759"/>
<dbReference type="EMBL" id="NWUJ01000005">
    <property type="protein sequence ID" value="PFH35093.1"/>
    <property type="molecule type" value="Genomic_DNA"/>
</dbReference>
<feature type="region of interest" description="Disordered" evidence="5">
    <location>
        <begin position="1049"/>
        <end position="1068"/>
    </location>
</feature>
<feature type="chain" id="PRO_5013242097" evidence="6">
    <location>
        <begin position="29"/>
        <end position="1368"/>
    </location>
</feature>
<dbReference type="STRING" id="94643.A0A2A9MHG1"/>
<feature type="compositionally biased region" description="Basic and acidic residues" evidence="5">
    <location>
        <begin position="445"/>
        <end position="456"/>
    </location>
</feature>
<dbReference type="GO" id="GO:0005524">
    <property type="term" value="F:ATP binding"/>
    <property type="evidence" value="ECO:0007669"/>
    <property type="project" value="UniProtKB-KW"/>
</dbReference>
<feature type="region of interest" description="Disordered" evidence="5">
    <location>
        <begin position="1198"/>
        <end position="1299"/>
    </location>
</feature>
<keyword evidence="4" id="KW-0175">Coiled coil</keyword>
<evidence type="ECO:0000256" key="3">
    <source>
        <dbReference type="ARBA" id="ARBA00022840"/>
    </source>
</evidence>
<sequence length="1368" mass="147727">MSHHGGLSLSRCWHDLLLLLLLLCAVLSSSLSASADLSTGILGLRRLVTSPYRCSAPSEAWRGFAPQRNTAFLSHIPSFASLMCSSSTRPKVVGCRAAWVFAFLSLCHICAPCPACPLGLRTPSSSSLESASPAPGAARCAPSFHAFVALLHPLSAPRVASLWRLCWLQARPRLLVPRLSSRWDSFFPLVSSPRVSPPSLAPPLGAPRASLRYSGLASALSGRRAPRPPDWLSSSARGAAASASSVSHASESLARRLRLSRRASADLWLRLSHFSLSIGGQALIEDANLLLRGGERLALVGPNGAGKTSLLRFIKAAADSQRRGRLPRWSAGVSLRLGRGGEARGDAPELPGVRRRRDRDLQRDVLALPEEADGSESDVRGMQVTGEVAFSQPGLRVGLLKQEGLEALRGAERERTVQEEVEGEARRRRREVEVAIEAVSDQIDRLSRGESLHDEGGSALPQPRRAAGHVSDEAAALASGDASRLRHGRGSGRVEDRTRQPEARDRRNGRRDGVAPPGEARAGEARAGEAQEDEAQDDSSSRAMAARLSSLLELLASLQEEELSLHPSRHDLLLQQVLTETGFASQAQRSQPLGALSGGGRMRVQLAKVLANQPDILLLDEPSNHCDWSTTEYIARLLRRLPHPQLLVSHDTRLLLYASPSPSASLLGPPAAGGAGDPPASGVCTHVAELVSGRLSEKVAGDFSVFERKRDAWTRQWMDRRDKLKEELDFHRKRMHRWRTLEHQQQGKKLARKRAGDGLKLRTGAEEEKIESLMNQLKVEDEREPPWETWKKQRGRGFRIQFGEGDNEEGEILLRLSNASLGYRELADEEHGEQHRGEGHLAPADEGRDSARQDSAAETEEESGAKSSAREADEAGFQIVAPGEPRADGLSCGASGFFSGECTSSFSADLRQAPPLRHKSASPQVILRNIDLTLRPGSRVAIVGPNGSGKSTLLKVLAGRFQSSAREVPGAGDSRQSRESRESSGLSPEAGPGGGPAEKVLLLSGERYVRTKVENGICLLEQHRADILPLDLTLLEALRFLRQRFAHQQHAEENARKPAKSGAKARPVDDAEDENAFRAILGRLGFKAKEVNKRVSVLSGGEKARVALAGLMLSELPCRILLLDEPTNHLDAFSSSSLQKILASFSGALVVATHDAAFAAKVANEIYLVEKETASAASHAPTRGSLRPLVTAISEWSGDAEETDAAAKSEISHSQDAEEAGGDGNLLSRAARRGREECGDREADESDDNVQRESASEANADQAEAAASDAGGEGGREKEAGAAEQDARTTRPAIERSMESWTDGWVREMRRQGWRPLSPPFASPQAESPHASANAGAKKLSEKKRKTFGGKGASGRVKGVKNLKRWTE</sequence>
<evidence type="ECO:0000256" key="1">
    <source>
        <dbReference type="ARBA" id="ARBA00022737"/>
    </source>
</evidence>
<feature type="domain" description="ABC transporter" evidence="7">
    <location>
        <begin position="269"/>
        <end position="692"/>
    </location>
</feature>
<feature type="domain" description="ABC transporter" evidence="7">
    <location>
        <begin position="910"/>
        <end position="1196"/>
    </location>
</feature>
<dbReference type="InterPro" id="IPR003439">
    <property type="entry name" value="ABC_transporter-like_ATP-bd"/>
</dbReference>
<evidence type="ECO:0000256" key="4">
    <source>
        <dbReference type="SAM" id="Coils"/>
    </source>
</evidence>
<dbReference type="InterPro" id="IPR003593">
    <property type="entry name" value="AAA+_ATPase"/>
</dbReference>
<keyword evidence="9" id="KW-1185">Reference proteome</keyword>
<dbReference type="RefSeq" id="XP_029219102.1">
    <property type="nucleotide sequence ID" value="XM_029364394.1"/>
</dbReference>
<name>A0A2A9MHG1_BESBE</name>
<dbReference type="InterPro" id="IPR017871">
    <property type="entry name" value="ABC_transporter-like_CS"/>
</dbReference>
<dbReference type="KEGG" id="bbes:BESB_059800"/>
<feature type="region of interest" description="Disordered" evidence="5">
    <location>
        <begin position="445"/>
        <end position="543"/>
    </location>
</feature>
<feature type="region of interest" description="Disordered" evidence="5">
    <location>
        <begin position="965"/>
        <end position="998"/>
    </location>
</feature>
<dbReference type="GO" id="GO:0016887">
    <property type="term" value="F:ATP hydrolysis activity"/>
    <property type="evidence" value="ECO:0007669"/>
    <property type="project" value="InterPro"/>
</dbReference>
<feature type="signal peptide" evidence="6">
    <location>
        <begin position="1"/>
        <end position="28"/>
    </location>
</feature>
<keyword evidence="3 8" id="KW-0067">ATP-binding</keyword>
<feature type="compositionally biased region" description="Basic and acidic residues" evidence="5">
    <location>
        <begin position="492"/>
        <end position="513"/>
    </location>
</feature>
<feature type="compositionally biased region" description="Basic and acidic residues" evidence="5">
    <location>
        <begin position="1205"/>
        <end position="1216"/>
    </location>
</feature>
<keyword evidence="2" id="KW-0547">Nucleotide-binding</keyword>
<dbReference type="PROSITE" id="PS00211">
    <property type="entry name" value="ABC_TRANSPORTER_1"/>
    <property type="match status" value="1"/>
</dbReference>
<dbReference type="SMART" id="SM00382">
    <property type="entry name" value="AAA"/>
    <property type="match status" value="2"/>
</dbReference>
<gene>
    <name evidence="8" type="ORF">BESB_059800</name>
</gene>
<feature type="compositionally biased region" description="Basic residues" evidence="5">
    <location>
        <begin position="1358"/>
        <end position="1368"/>
    </location>
</feature>
<dbReference type="GeneID" id="40310908"/>
<feature type="coiled-coil region" evidence="4">
    <location>
        <begin position="714"/>
        <end position="741"/>
    </location>
</feature>
<feature type="compositionally biased region" description="Basic and acidic residues" evidence="5">
    <location>
        <begin position="1274"/>
        <end position="1298"/>
    </location>
</feature>
<dbReference type="InterPro" id="IPR027417">
    <property type="entry name" value="P-loop_NTPase"/>
</dbReference>
<reference evidence="8 9" key="1">
    <citation type="submission" date="2017-09" db="EMBL/GenBank/DDBJ databases">
        <title>Genome sequencing of Besnoitia besnoiti strain Bb-Ger1.</title>
        <authorList>
            <person name="Schares G."/>
            <person name="Venepally P."/>
            <person name="Lorenzi H.A."/>
        </authorList>
    </citation>
    <scope>NUCLEOTIDE SEQUENCE [LARGE SCALE GENOMIC DNA]</scope>
    <source>
        <strain evidence="8 9">Bb-Ger1</strain>
    </source>
</reference>
<dbReference type="PANTHER" id="PTHR19211">
    <property type="entry name" value="ATP-BINDING TRANSPORT PROTEIN-RELATED"/>
    <property type="match status" value="1"/>
</dbReference>
<proteinExistence type="predicted"/>
<comment type="caution">
    <text evidence="8">The sequence shown here is derived from an EMBL/GenBank/DDBJ whole genome shotgun (WGS) entry which is preliminary data.</text>
</comment>
<evidence type="ECO:0000313" key="9">
    <source>
        <dbReference type="Proteomes" id="UP000224006"/>
    </source>
</evidence>
<dbReference type="Gene3D" id="3.40.50.300">
    <property type="entry name" value="P-loop containing nucleotide triphosphate hydrolases"/>
    <property type="match status" value="3"/>
</dbReference>
<dbReference type="Pfam" id="PF00005">
    <property type="entry name" value="ABC_tran"/>
    <property type="match status" value="3"/>
</dbReference>
<dbReference type="PROSITE" id="PS50893">
    <property type="entry name" value="ABC_TRANSPORTER_2"/>
    <property type="match status" value="2"/>
</dbReference>
<accession>A0A2A9MHG1</accession>
<keyword evidence="6" id="KW-0732">Signal</keyword>
<evidence type="ECO:0000313" key="8">
    <source>
        <dbReference type="EMBL" id="PFH35093.1"/>
    </source>
</evidence>
<evidence type="ECO:0000256" key="6">
    <source>
        <dbReference type="SAM" id="SignalP"/>
    </source>
</evidence>
<dbReference type="PANTHER" id="PTHR19211:SF95">
    <property type="entry name" value="ABC TRANSPORTER F FAMILY MEMBER 2"/>
    <property type="match status" value="1"/>
</dbReference>
<feature type="region of interest" description="Disordered" evidence="5">
    <location>
        <begin position="1316"/>
        <end position="1368"/>
    </location>
</feature>